<protein>
    <submittedName>
        <fullName evidence="6">RTA1-domain-containing protein</fullName>
    </submittedName>
</protein>
<evidence type="ECO:0000313" key="9">
    <source>
        <dbReference type="Proteomes" id="UP000291422"/>
    </source>
</evidence>
<dbReference type="AlphaFoldDB" id="A0A177DTY0"/>
<dbReference type="GO" id="GO:0016020">
    <property type="term" value="C:membrane"/>
    <property type="evidence" value="ECO:0007669"/>
    <property type="project" value="UniProtKB-SubCell"/>
</dbReference>
<evidence type="ECO:0000256" key="1">
    <source>
        <dbReference type="ARBA" id="ARBA00004141"/>
    </source>
</evidence>
<keyword evidence="8" id="KW-1185">Reference proteome</keyword>
<dbReference type="OMA" id="EFYPYTP"/>
<reference evidence="7" key="3">
    <citation type="journal article" date="2019" name="J. ISSAAS">
        <title>Genomics, evolutionary history and diagnostics of the Alternaria alternata species group including apple and Asian pear pathotypes.</title>
        <authorList>
            <person name="Armitage A.D."/>
            <person name="Cockerton H.M."/>
            <person name="Sreenivasaprasad S."/>
            <person name="Woodhall J."/>
            <person name="Lane C."/>
            <person name="Harrison R.J."/>
            <person name="Clarkson J.P."/>
        </authorList>
    </citation>
    <scope>NUCLEOTIDE SEQUENCE</scope>
    <source>
        <strain evidence="7">FERA 1177</strain>
    </source>
</reference>
<dbReference type="VEuPathDB" id="FungiDB:CC77DRAFT_699126"/>
<name>A0A177DTY0_ALTAL</name>
<feature type="transmembrane region" description="Helical" evidence="5">
    <location>
        <begin position="51"/>
        <end position="70"/>
    </location>
</feature>
<feature type="transmembrane region" description="Helical" evidence="5">
    <location>
        <begin position="82"/>
        <end position="104"/>
    </location>
</feature>
<dbReference type="Proteomes" id="UP000291422">
    <property type="component" value="Unassembled WGS sequence"/>
</dbReference>
<feature type="transmembrane region" description="Helical" evidence="5">
    <location>
        <begin position="241"/>
        <end position="265"/>
    </location>
</feature>
<feature type="transmembrane region" description="Helical" evidence="5">
    <location>
        <begin position="25"/>
        <end position="44"/>
    </location>
</feature>
<dbReference type="Pfam" id="PF04479">
    <property type="entry name" value="RTA1"/>
    <property type="match status" value="1"/>
</dbReference>
<sequence>MASNALTSRGQADFDLYPYTPSGPAGYAFLVLFAIGGLAHFVMLIPLRSWFFIPFVLGCVGEAAGYYGRAWSSSDIRNGSPYLIQLMLILAAAPLLAATIYMTLGRLIRALDATHHAVLNPRWTTKIYVIIDIGSFVCQIMGSAMQTSGDPEGVKTGNTVVIAGLGTQLVAFAFFILMAVVFHRRLNNKPTSTSLRTHVRWQRYMWALYSVSVLVVVRSIFRLAEFVEGPESKVYQTEAYLYVFDAALMFGVVVIMTVLHPGVLLRAVRKAEMIPLGDDDENGGYLLRGNGSK</sequence>
<feature type="transmembrane region" description="Helical" evidence="5">
    <location>
        <begin position="125"/>
        <end position="142"/>
    </location>
</feature>
<keyword evidence="2 5" id="KW-0812">Transmembrane</keyword>
<keyword evidence="3 5" id="KW-1133">Transmembrane helix</keyword>
<feature type="transmembrane region" description="Helical" evidence="5">
    <location>
        <begin position="162"/>
        <end position="183"/>
    </location>
</feature>
<comment type="subcellular location">
    <subcellularLocation>
        <location evidence="1">Membrane</location>
        <topology evidence="1">Multi-pass membrane protein</topology>
    </subcellularLocation>
</comment>
<evidence type="ECO:0000256" key="5">
    <source>
        <dbReference type="SAM" id="Phobius"/>
    </source>
</evidence>
<dbReference type="EMBL" id="PDXD01000043">
    <property type="protein sequence ID" value="RYN70158.1"/>
    <property type="molecule type" value="Genomic_DNA"/>
</dbReference>
<evidence type="ECO:0000313" key="8">
    <source>
        <dbReference type="Proteomes" id="UP000077248"/>
    </source>
</evidence>
<gene>
    <name evidence="7" type="ORF">AA0117_g10768</name>
    <name evidence="6" type="ORF">CC77DRAFT_699126</name>
</gene>
<dbReference type="PANTHER" id="PTHR31465">
    <property type="entry name" value="PROTEIN RTA1-RELATED"/>
    <property type="match status" value="1"/>
</dbReference>
<evidence type="ECO:0000256" key="2">
    <source>
        <dbReference type="ARBA" id="ARBA00022692"/>
    </source>
</evidence>
<dbReference type="RefSeq" id="XP_018388594.1">
    <property type="nucleotide sequence ID" value="XM_018532806.1"/>
</dbReference>
<feature type="transmembrane region" description="Helical" evidence="5">
    <location>
        <begin position="204"/>
        <end position="221"/>
    </location>
</feature>
<dbReference type="GeneID" id="29118400"/>
<accession>A0A177DTY0</accession>
<dbReference type="KEGG" id="aalt:CC77DRAFT_699126"/>
<evidence type="ECO:0000256" key="3">
    <source>
        <dbReference type="ARBA" id="ARBA00022989"/>
    </source>
</evidence>
<dbReference type="PANTHER" id="PTHR31465:SF17">
    <property type="entry name" value="DOMAIN PROTEIN, PUTATIVE (AFU_ORTHOLOGUE AFUA_5G09900)-RELATED"/>
    <property type="match status" value="1"/>
</dbReference>
<evidence type="ECO:0000256" key="4">
    <source>
        <dbReference type="ARBA" id="ARBA00023136"/>
    </source>
</evidence>
<reference evidence="9" key="2">
    <citation type="journal article" date="2019" name="bioRxiv">
        <title>Genomics, evolutionary history and diagnostics of the Alternaria alternata species group including apple and Asian pear pathotypes.</title>
        <authorList>
            <person name="Armitage A.D."/>
            <person name="Cockerton H.M."/>
            <person name="Sreenivasaprasad S."/>
            <person name="Woodhall J.W."/>
            <person name="Lane C.R."/>
            <person name="Harrison R.J."/>
            <person name="Clarkson J.P."/>
        </authorList>
    </citation>
    <scope>NUCLEOTIDE SEQUENCE [LARGE SCALE GENOMIC DNA]</scope>
    <source>
        <strain evidence="9">FERA 1177</strain>
    </source>
</reference>
<dbReference type="InterPro" id="IPR007568">
    <property type="entry name" value="RTA1"/>
</dbReference>
<reference evidence="6 8" key="1">
    <citation type="submission" date="2016-05" db="EMBL/GenBank/DDBJ databases">
        <title>Comparative analysis of secretome profiles of manganese(II)-oxidizing ascomycete fungi.</title>
        <authorList>
            <consortium name="DOE Joint Genome Institute"/>
            <person name="Zeiner C.A."/>
            <person name="Purvine S.O."/>
            <person name="Zink E.M."/>
            <person name="Wu S."/>
            <person name="Pasa-Tolic L."/>
            <person name="Chaput D.L."/>
            <person name="Haridas S."/>
            <person name="Grigoriev I.V."/>
            <person name="Santelli C.M."/>
            <person name="Hansel C.M."/>
        </authorList>
    </citation>
    <scope>NUCLEOTIDE SEQUENCE [LARGE SCALE GENOMIC DNA]</scope>
    <source>
        <strain evidence="6 8">SRC1lrK2f</strain>
    </source>
</reference>
<proteinExistence type="predicted"/>
<dbReference type="EMBL" id="KV441473">
    <property type="protein sequence ID" value="OAG23173.1"/>
    <property type="molecule type" value="Genomic_DNA"/>
</dbReference>
<keyword evidence="4 5" id="KW-0472">Membrane</keyword>
<dbReference type="Proteomes" id="UP000077248">
    <property type="component" value="Unassembled WGS sequence"/>
</dbReference>
<evidence type="ECO:0000313" key="6">
    <source>
        <dbReference type="EMBL" id="OAG23173.1"/>
    </source>
</evidence>
<organism evidence="6 8">
    <name type="scientific">Alternaria alternata</name>
    <name type="common">Alternaria rot fungus</name>
    <name type="synonym">Torula alternata</name>
    <dbReference type="NCBI Taxonomy" id="5599"/>
    <lineage>
        <taxon>Eukaryota</taxon>
        <taxon>Fungi</taxon>
        <taxon>Dikarya</taxon>
        <taxon>Ascomycota</taxon>
        <taxon>Pezizomycotina</taxon>
        <taxon>Dothideomycetes</taxon>
        <taxon>Pleosporomycetidae</taxon>
        <taxon>Pleosporales</taxon>
        <taxon>Pleosporineae</taxon>
        <taxon>Pleosporaceae</taxon>
        <taxon>Alternaria</taxon>
        <taxon>Alternaria sect. Alternaria</taxon>
        <taxon>Alternaria alternata complex</taxon>
    </lineage>
</organism>
<evidence type="ECO:0000313" key="7">
    <source>
        <dbReference type="EMBL" id="RYN70158.1"/>
    </source>
</evidence>